<feature type="compositionally biased region" description="Polar residues" evidence="1">
    <location>
        <begin position="1"/>
        <end position="11"/>
    </location>
</feature>
<protein>
    <submittedName>
        <fullName evidence="2">Uncharacterized protein</fullName>
    </submittedName>
</protein>
<evidence type="ECO:0000313" key="2">
    <source>
        <dbReference type="EMBL" id="ETV66478.1"/>
    </source>
</evidence>
<gene>
    <name evidence="2" type="ORF">H257_17061</name>
</gene>
<reference evidence="2" key="1">
    <citation type="submission" date="2013-12" db="EMBL/GenBank/DDBJ databases">
        <title>The Genome Sequence of Aphanomyces astaci APO3.</title>
        <authorList>
            <consortium name="The Broad Institute Genomics Platform"/>
            <person name="Russ C."/>
            <person name="Tyler B."/>
            <person name="van West P."/>
            <person name="Dieguez-Uribeondo J."/>
            <person name="Young S.K."/>
            <person name="Zeng Q."/>
            <person name="Gargeya S."/>
            <person name="Fitzgerald M."/>
            <person name="Abouelleil A."/>
            <person name="Alvarado L."/>
            <person name="Chapman S.B."/>
            <person name="Gainer-Dewar J."/>
            <person name="Goldberg J."/>
            <person name="Griggs A."/>
            <person name="Gujja S."/>
            <person name="Hansen M."/>
            <person name="Howarth C."/>
            <person name="Imamovic A."/>
            <person name="Ireland A."/>
            <person name="Larimer J."/>
            <person name="McCowan C."/>
            <person name="Murphy C."/>
            <person name="Pearson M."/>
            <person name="Poon T.W."/>
            <person name="Priest M."/>
            <person name="Roberts A."/>
            <person name="Saif S."/>
            <person name="Shea T."/>
            <person name="Sykes S."/>
            <person name="Wortman J."/>
            <person name="Nusbaum C."/>
            <person name="Birren B."/>
        </authorList>
    </citation>
    <scope>NUCLEOTIDE SEQUENCE [LARGE SCALE GENOMIC DNA]</scope>
    <source>
        <strain evidence="2">APO3</strain>
    </source>
</reference>
<sequence>MAFAGESTTSVDGHADSPGSNKWLVGGLAAERRSPGEGTKVMLKPSQTLRPALRKLRQLRGSPSTSPLPMRSLRDRSADAVIPSFHQSILDFNALIDADLEEHVTASTQVKSPQPPTPHRANITRLSSQFFLQDSPHPHDDPPCGWNPFANSFSITRNA</sequence>
<dbReference type="GeneID" id="20819057"/>
<organism evidence="2">
    <name type="scientific">Aphanomyces astaci</name>
    <name type="common">Crayfish plague agent</name>
    <dbReference type="NCBI Taxonomy" id="112090"/>
    <lineage>
        <taxon>Eukaryota</taxon>
        <taxon>Sar</taxon>
        <taxon>Stramenopiles</taxon>
        <taxon>Oomycota</taxon>
        <taxon>Saprolegniomycetes</taxon>
        <taxon>Saprolegniales</taxon>
        <taxon>Verrucalvaceae</taxon>
        <taxon>Aphanomyces</taxon>
    </lineage>
</organism>
<dbReference type="AlphaFoldDB" id="W4FI96"/>
<evidence type="ECO:0000256" key="1">
    <source>
        <dbReference type="SAM" id="MobiDB-lite"/>
    </source>
</evidence>
<dbReference type="OrthoDB" id="978at2759"/>
<proteinExistence type="predicted"/>
<feature type="region of interest" description="Disordered" evidence="1">
    <location>
        <begin position="1"/>
        <end position="48"/>
    </location>
</feature>
<name>W4FI96_APHAT</name>
<dbReference type="EMBL" id="KI913210">
    <property type="protein sequence ID" value="ETV66478.1"/>
    <property type="molecule type" value="Genomic_DNA"/>
</dbReference>
<dbReference type="VEuPathDB" id="FungiDB:H257_17061"/>
<accession>W4FI96</accession>
<dbReference type="RefSeq" id="XP_009844007.1">
    <property type="nucleotide sequence ID" value="XM_009845705.1"/>
</dbReference>